<dbReference type="AlphaFoldDB" id="A0A853JLB2"/>
<comment type="caution">
    <text evidence="1">The sequence shown here is derived from an EMBL/GenBank/DDBJ whole genome shotgun (WGS) entry which is preliminary data.</text>
</comment>
<gene>
    <name evidence="1" type="ORF">H0N91_03175</name>
</gene>
<dbReference type="Proteomes" id="UP000586254">
    <property type="component" value="Unassembled WGS sequence"/>
</dbReference>
<organism evidence="1 2">
    <name type="scientific">Eubacterium callanderi</name>
    <dbReference type="NCBI Taxonomy" id="53442"/>
    <lineage>
        <taxon>Bacteria</taxon>
        <taxon>Bacillati</taxon>
        <taxon>Bacillota</taxon>
        <taxon>Clostridia</taxon>
        <taxon>Eubacteriales</taxon>
        <taxon>Eubacteriaceae</taxon>
        <taxon>Eubacterium</taxon>
    </lineage>
</organism>
<dbReference type="RefSeq" id="WP_180492912.1">
    <property type="nucleotide sequence ID" value="NZ_JACCKS010000003.1"/>
</dbReference>
<protein>
    <submittedName>
        <fullName evidence="1">Uncharacterized protein</fullName>
    </submittedName>
</protein>
<proteinExistence type="predicted"/>
<evidence type="ECO:0000313" key="1">
    <source>
        <dbReference type="EMBL" id="NZA37168.1"/>
    </source>
</evidence>
<sequence length="60" mass="6734">MARKIFETVLEWKGGKAFRAKVEVGADGWGRVFDTTDGLYCGSLNPIRTRHLMQEAAYGK</sequence>
<accession>A0A853JLB2</accession>
<name>A0A853JLB2_9FIRM</name>
<evidence type="ECO:0000313" key="2">
    <source>
        <dbReference type="Proteomes" id="UP000586254"/>
    </source>
</evidence>
<reference evidence="1 2" key="1">
    <citation type="submission" date="2020-07" db="EMBL/GenBank/DDBJ databases">
        <title>Organ Donor 1.</title>
        <authorList>
            <person name="Marsh A.J."/>
            <person name="Azcarate-Peril M.A."/>
        </authorList>
    </citation>
    <scope>NUCLEOTIDE SEQUENCE [LARGE SCALE GENOMIC DNA]</scope>
    <source>
        <strain evidence="1 2">AMC0717</strain>
    </source>
</reference>
<dbReference type="EMBL" id="JACCKS010000003">
    <property type="protein sequence ID" value="NZA37168.1"/>
    <property type="molecule type" value="Genomic_DNA"/>
</dbReference>